<proteinExistence type="predicted"/>
<sequence>MDSIFIDDSTTTYYLAKYIAAHPEKPMSVVTNSLAAASLANLRHIELFMLGGHIIGTPPAALDNISQNDLEQFYINKAFVGSNGIDFEYGITSIGLPQKNIKQKIISIAKQTYVLVDSSKFGNRSLFPVCSINKLHKIITDNELSSSQLNLSQKEHISVDIV</sequence>
<dbReference type="RefSeq" id="WP_183860123.1">
    <property type="nucleotide sequence ID" value="NZ_JACHFH010000008.1"/>
</dbReference>
<dbReference type="PANTHER" id="PTHR30363:SF44">
    <property type="entry name" value="AGA OPERON TRANSCRIPTIONAL REPRESSOR-RELATED"/>
    <property type="match status" value="1"/>
</dbReference>
<keyword evidence="3" id="KW-1185">Reference proteome</keyword>
<dbReference type="InterPro" id="IPR014036">
    <property type="entry name" value="DeoR-like_C"/>
</dbReference>
<dbReference type="AlphaFoldDB" id="A0A840US48"/>
<name>A0A840US48_9FIRM</name>
<gene>
    <name evidence="2" type="ORF">HNR32_000937</name>
</gene>
<dbReference type="SUPFAM" id="SSF100950">
    <property type="entry name" value="NagB/RpiA/CoA transferase-like"/>
    <property type="match status" value="1"/>
</dbReference>
<dbReference type="Gene3D" id="3.40.50.1360">
    <property type="match status" value="1"/>
</dbReference>
<evidence type="ECO:0000313" key="3">
    <source>
        <dbReference type="Proteomes" id="UP000559117"/>
    </source>
</evidence>
<dbReference type="PANTHER" id="PTHR30363">
    <property type="entry name" value="HTH-TYPE TRANSCRIPTIONAL REGULATOR SRLR-RELATED"/>
    <property type="match status" value="1"/>
</dbReference>
<accession>A0A840US48</accession>
<evidence type="ECO:0000259" key="1">
    <source>
        <dbReference type="Pfam" id="PF00455"/>
    </source>
</evidence>
<dbReference type="Proteomes" id="UP000559117">
    <property type="component" value="Unassembled WGS sequence"/>
</dbReference>
<dbReference type="EMBL" id="JACHFH010000008">
    <property type="protein sequence ID" value="MBB5335803.1"/>
    <property type="molecule type" value="Genomic_DNA"/>
</dbReference>
<feature type="domain" description="DeoR-like transcriptional repressor C-terminal sensor" evidence="1">
    <location>
        <begin position="2"/>
        <end position="142"/>
    </location>
</feature>
<protein>
    <submittedName>
        <fullName evidence="2">DeoR/GlpR family transcriptional regulator of sugar metabolism</fullName>
    </submittedName>
</protein>
<comment type="caution">
    <text evidence="2">The sequence shown here is derived from an EMBL/GenBank/DDBJ whole genome shotgun (WGS) entry which is preliminary data.</text>
</comment>
<dbReference type="SMART" id="SM01134">
    <property type="entry name" value="DeoRC"/>
    <property type="match status" value="1"/>
</dbReference>
<reference evidence="2 3" key="1">
    <citation type="submission" date="2020-08" db="EMBL/GenBank/DDBJ databases">
        <title>Genomic Encyclopedia of Type Strains, Phase IV (KMG-IV): sequencing the most valuable type-strain genomes for metagenomic binning, comparative biology and taxonomic classification.</title>
        <authorList>
            <person name="Goeker M."/>
        </authorList>
    </citation>
    <scope>NUCLEOTIDE SEQUENCE [LARGE SCALE GENOMIC DNA]</scope>
    <source>
        <strain evidence="2 3">DSM 24661</strain>
    </source>
</reference>
<dbReference type="InterPro" id="IPR050313">
    <property type="entry name" value="Carb_Metab_HTH_regulators"/>
</dbReference>
<dbReference type="Pfam" id="PF00455">
    <property type="entry name" value="DeoRC"/>
    <property type="match status" value="1"/>
</dbReference>
<evidence type="ECO:0000313" key="2">
    <source>
        <dbReference type="EMBL" id="MBB5335803.1"/>
    </source>
</evidence>
<organism evidence="2 3">
    <name type="scientific">Pectinatus brassicae</name>
    <dbReference type="NCBI Taxonomy" id="862415"/>
    <lineage>
        <taxon>Bacteria</taxon>
        <taxon>Bacillati</taxon>
        <taxon>Bacillota</taxon>
        <taxon>Negativicutes</taxon>
        <taxon>Selenomonadales</taxon>
        <taxon>Selenomonadaceae</taxon>
        <taxon>Pectinatus</taxon>
    </lineage>
</organism>
<dbReference type="InterPro" id="IPR037171">
    <property type="entry name" value="NagB/RpiA_transferase-like"/>
</dbReference>